<sequence length="103" mass="10034">MPTADVCGKRQDAQGSAASSFLSGGLPEYAASSDGSPRSTGSGSVSSHSSGPPAGRGRGPGGSSGENATASRVRHADQPPYGCVEGTTSIGVGRVEAIRSGVQ</sequence>
<name>A0A124IF04_9ACTN</name>
<evidence type="ECO:0000313" key="3">
    <source>
        <dbReference type="Proteomes" id="UP000053260"/>
    </source>
</evidence>
<keyword evidence="3" id="KW-1185">Reference proteome</keyword>
<accession>A0A124IF04</accession>
<evidence type="ECO:0000313" key="2">
    <source>
        <dbReference type="EMBL" id="KUO19937.1"/>
    </source>
</evidence>
<feature type="compositionally biased region" description="Low complexity" evidence="1">
    <location>
        <begin position="35"/>
        <end position="53"/>
    </location>
</feature>
<evidence type="ECO:0000256" key="1">
    <source>
        <dbReference type="SAM" id="MobiDB-lite"/>
    </source>
</evidence>
<dbReference type="EMBL" id="LMXB01000047">
    <property type="protein sequence ID" value="KUO19937.1"/>
    <property type="molecule type" value="Genomic_DNA"/>
</dbReference>
<comment type="caution">
    <text evidence="2">The sequence shown here is derived from an EMBL/GenBank/DDBJ whole genome shotgun (WGS) entry which is preliminary data.</text>
</comment>
<dbReference type="Proteomes" id="UP000053260">
    <property type="component" value="Unassembled WGS sequence"/>
</dbReference>
<proteinExistence type="predicted"/>
<feature type="compositionally biased region" description="Low complexity" evidence="1">
    <location>
        <begin position="15"/>
        <end position="26"/>
    </location>
</feature>
<feature type="compositionally biased region" description="Gly residues" evidence="1">
    <location>
        <begin position="54"/>
        <end position="64"/>
    </location>
</feature>
<reference evidence="2 3" key="1">
    <citation type="submission" date="2015-10" db="EMBL/GenBank/DDBJ databases">
        <title>Draft genome sequence of Streptomyces sp. RV15, isolated from a marine sponge.</title>
        <authorList>
            <person name="Ruckert C."/>
            <person name="Abdelmohsen U.R."/>
            <person name="Winkler A."/>
            <person name="Hentschel U."/>
            <person name="Kalinowski J."/>
            <person name="Kampfer P."/>
            <person name="Glaeser S."/>
        </authorList>
    </citation>
    <scope>NUCLEOTIDE SEQUENCE [LARGE SCALE GENOMIC DNA]</scope>
    <source>
        <strain evidence="2 3">RV15</strain>
    </source>
</reference>
<gene>
    <name evidence="2" type="ORF">AQJ91_17505</name>
</gene>
<feature type="region of interest" description="Disordered" evidence="1">
    <location>
        <begin position="1"/>
        <end position="90"/>
    </location>
</feature>
<dbReference type="RefSeq" id="WP_067022073.1">
    <property type="nucleotide sequence ID" value="NZ_KQ949083.1"/>
</dbReference>
<organism evidence="2 3">
    <name type="scientific">Streptomyces dysideae</name>
    <dbReference type="NCBI Taxonomy" id="909626"/>
    <lineage>
        <taxon>Bacteria</taxon>
        <taxon>Bacillati</taxon>
        <taxon>Actinomycetota</taxon>
        <taxon>Actinomycetes</taxon>
        <taxon>Kitasatosporales</taxon>
        <taxon>Streptomycetaceae</taxon>
        <taxon>Streptomyces</taxon>
    </lineage>
</organism>
<protein>
    <submittedName>
        <fullName evidence="2">Uncharacterized protein</fullName>
    </submittedName>
</protein>
<dbReference type="AlphaFoldDB" id="A0A124IF04"/>